<dbReference type="EMBL" id="CASHTH010001875">
    <property type="protein sequence ID" value="CAI8021238.1"/>
    <property type="molecule type" value="Genomic_DNA"/>
</dbReference>
<dbReference type="AlphaFoldDB" id="A0AA35S0L4"/>
<sequence>MARSCGVLESPQVAQLFEKLIQELMEFAQEDRHSTIGVSRLKPKVRSLPSGKPHLKGTRPLSDASLNLLDGYDVLLPAGHLQDVMKSVITNDERMQEANIYEVVQACMKAMPHVTSTRELPPLIPGMPTDTRSKVIHELYTTEYTYVHSLETLSEVFKDPLATVLGEESGRIFANVDDILAFNKGFLALLHSRLSSWTPESLLGDLFIGMVGKSGFTICRIDPLRCATSPCCRG</sequence>
<dbReference type="InterPro" id="IPR000219">
    <property type="entry name" value="DH_dom"/>
</dbReference>
<evidence type="ECO:0000259" key="1">
    <source>
        <dbReference type="PROSITE" id="PS50010"/>
    </source>
</evidence>
<dbReference type="GO" id="GO:0005085">
    <property type="term" value="F:guanyl-nucleotide exchange factor activity"/>
    <property type="evidence" value="ECO:0007669"/>
    <property type="project" value="InterPro"/>
</dbReference>
<evidence type="ECO:0000313" key="2">
    <source>
        <dbReference type="EMBL" id="CAI8021238.1"/>
    </source>
</evidence>
<reference evidence="2" key="1">
    <citation type="submission" date="2023-03" db="EMBL/GenBank/DDBJ databases">
        <authorList>
            <person name="Steffen K."/>
            <person name="Cardenas P."/>
        </authorList>
    </citation>
    <scope>NUCLEOTIDE SEQUENCE</scope>
</reference>
<dbReference type="Gene3D" id="1.20.900.10">
    <property type="entry name" value="Dbl homology (DH) domain"/>
    <property type="match status" value="1"/>
</dbReference>
<name>A0AA35S0L4_GEOBA</name>
<dbReference type="InterPro" id="IPR051092">
    <property type="entry name" value="FYVE_RhoGEF_PH"/>
</dbReference>
<dbReference type="InterPro" id="IPR035899">
    <property type="entry name" value="DBL_dom_sf"/>
</dbReference>
<dbReference type="PROSITE" id="PS50010">
    <property type="entry name" value="DH_2"/>
    <property type="match status" value="1"/>
</dbReference>
<comment type="caution">
    <text evidence="2">The sequence shown here is derived from an EMBL/GenBank/DDBJ whole genome shotgun (WGS) entry which is preliminary data.</text>
</comment>
<dbReference type="PANTHER" id="PTHR12673:SF159">
    <property type="entry name" value="LD03170P"/>
    <property type="match status" value="1"/>
</dbReference>
<protein>
    <recommendedName>
        <fullName evidence="1">DH domain-containing protein</fullName>
    </recommendedName>
</protein>
<dbReference type="Proteomes" id="UP001174909">
    <property type="component" value="Unassembled WGS sequence"/>
</dbReference>
<feature type="domain" description="DH" evidence="1">
    <location>
        <begin position="131"/>
        <end position="208"/>
    </location>
</feature>
<dbReference type="SUPFAM" id="SSF48065">
    <property type="entry name" value="DBL homology domain (DH-domain)"/>
    <property type="match status" value="1"/>
</dbReference>
<evidence type="ECO:0000313" key="3">
    <source>
        <dbReference type="Proteomes" id="UP001174909"/>
    </source>
</evidence>
<dbReference type="GO" id="GO:0005737">
    <property type="term" value="C:cytoplasm"/>
    <property type="evidence" value="ECO:0007669"/>
    <property type="project" value="TreeGrafter"/>
</dbReference>
<accession>A0AA35S0L4</accession>
<dbReference type="PANTHER" id="PTHR12673">
    <property type="entry name" value="FACIOGENITAL DYSPLASIA PROTEIN"/>
    <property type="match status" value="1"/>
</dbReference>
<gene>
    <name evidence="2" type="ORF">GBAR_LOCUS12620</name>
</gene>
<organism evidence="2 3">
    <name type="scientific">Geodia barretti</name>
    <name type="common">Barrett's horny sponge</name>
    <dbReference type="NCBI Taxonomy" id="519541"/>
    <lineage>
        <taxon>Eukaryota</taxon>
        <taxon>Metazoa</taxon>
        <taxon>Porifera</taxon>
        <taxon>Demospongiae</taxon>
        <taxon>Heteroscleromorpha</taxon>
        <taxon>Tetractinellida</taxon>
        <taxon>Astrophorina</taxon>
        <taxon>Geodiidae</taxon>
        <taxon>Geodia</taxon>
    </lineage>
</organism>
<keyword evidence="3" id="KW-1185">Reference proteome</keyword>
<proteinExistence type="predicted"/>
<dbReference type="Pfam" id="PF00621">
    <property type="entry name" value="RhoGEF"/>
    <property type="match status" value="1"/>
</dbReference>